<evidence type="ECO:0000313" key="1">
    <source>
        <dbReference type="EMBL" id="CAH2241268.1"/>
    </source>
</evidence>
<dbReference type="Proteomes" id="UP000838756">
    <property type="component" value="Unassembled WGS sequence"/>
</dbReference>
<organism evidence="1 2">
    <name type="scientific">Pararge aegeria aegeria</name>
    <dbReference type="NCBI Taxonomy" id="348720"/>
    <lineage>
        <taxon>Eukaryota</taxon>
        <taxon>Metazoa</taxon>
        <taxon>Ecdysozoa</taxon>
        <taxon>Arthropoda</taxon>
        <taxon>Hexapoda</taxon>
        <taxon>Insecta</taxon>
        <taxon>Pterygota</taxon>
        <taxon>Neoptera</taxon>
        <taxon>Endopterygota</taxon>
        <taxon>Lepidoptera</taxon>
        <taxon>Glossata</taxon>
        <taxon>Ditrysia</taxon>
        <taxon>Papilionoidea</taxon>
        <taxon>Nymphalidae</taxon>
        <taxon>Satyrinae</taxon>
        <taxon>Satyrini</taxon>
        <taxon>Parargina</taxon>
        <taxon>Pararge</taxon>
    </lineage>
</organism>
<keyword evidence="2" id="KW-1185">Reference proteome</keyword>
<evidence type="ECO:0000313" key="2">
    <source>
        <dbReference type="Proteomes" id="UP000838756"/>
    </source>
</evidence>
<name>A0A8S4RUI5_9NEOP</name>
<gene>
    <name evidence="1" type="primary">jg3329</name>
    <name evidence="1" type="ORF">PAEG_LOCUS17715</name>
</gene>
<dbReference type="EMBL" id="CAKXAJ010025574">
    <property type="protein sequence ID" value="CAH2241268.1"/>
    <property type="molecule type" value="Genomic_DNA"/>
</dbReference>
<dbReference type="AlphaFoldDB" id="A0A8S4RUI5"/>
<accession>A0A8S4RUI5</accession>
<comment type="caution">
    <text evidence="1">The sequence shown here is derived from an EMBL/GenBank/DDBJ whole genome shotgun (WGS) entry which is preliminary data.</text>
</comment>
<sequence>MRDAISMTELGLVFLLKKGYEGIPLDLQVAPKGLTAIFAALLAAQAALNAVISENPDADGRTSEMSQGNIEITVISSKESSKVNTPDGSTRKDWSEISSALKKGRRKPEDKSVCFVKPIILINDKLPEDLDLDQKWSHIAEAMSVNERLKVLQPRRKFKRKFFRSRRHAIFKRSYSIG</sequence>
<reference evidence="1" key="1">
    <citation type="submission" date="2022-03" db="EMBL/GenBank/DDBJ databases">
        <authorList>
            <person name="Lindestad O."/>
        </authorList>
    </citation>
    <scope>NUCLEOTIDE SEQUENCE</scope>
</reference>
<dbReference type="OrthoDB" id="6737830at2759"/>
<proteinExistence type="predicted"/>
<protein>
    <submittedName>
        <fullName evidence="1">Jg3329 protein</fullName>
    </submittedName>
</protein>